<evidence type="ECO:0000313" key="2">
    <source>
        <dbReference type="Proteomes" id="UP001207626"/>
    </source>
</evidence>
<gene>
    <name evidence="1" type="ORF">M5X09_04640</name>
</gene>
<evidence type="ECO:0008006" key="3">
    <source>
        <dbReference type="Google" id="ProtNLM"/>
    </source>
</evidence>
<sequence>MIWFDEYKAELHEVFAEAERRIEAFPAPMNVSGQRYMEKFNPLIRGSTTNYICYLLPYWVQATAGLTREQCRQLSIANVFVMLYFFLQDDLMDTVPENRNEQLILGNLCYLEFLQIYRQIYPPHSPFWASFHQYITEWAEAVAKEREEDIFLTHRVMVARKAAPVKFASTGALQLAGRTHLIDAMTNAVDTVLVTLQMADDWEDWEEDLREGSYNCLLSWIRFELNLPAMEPLSPDTVKTAISVHDCMGGYAEQAQEHHHRLQAFNLDISHLYQFHQFLVDGLVDEASRVRQERETLMLGGLNHWLSKNGKKVVDSTN</sequence>
<protein>
    <recommendedName>
        <fullName evidence="3">Terpene synthase</fullName>
    </recommendedName>
</protein>
<organism evidence="1 2">
    <name type="scientific">Paenibacillus apiarius</name>
    <dbReference type="NCBI Taxonomy" id="46240"/>
    <lineage>
        <taxon>Bacteria</taxon>
        <taxon>Bacillati</taxon>
        <taxon>Bacillota</taxon>
        <taxon>Bacilli</taxon>
        <taxon>Bacillales</taxon>
        <taxon>Paenibacillaceae</taxon>
        <taxon>Paenibacillus</taxon>
    </lineage>
</organism>
<comment type="caution">
    <text evidence="1">The sequence shown here is derived from an EMBL/GenBank/DDBJ whole genome shotgun (WGS) entry which is preliminary data.</text>
</comment>
<dbReference type="Proteomes" id="UP001207626">
    <property type="component" value="Unassembled WGS sequence"/>
</dbReference>
<dbReference type="RefSeq" id="WP_087435076.1">
    <property type="nucleotide sequence ID" value="NZ_JAMDLV010000005.1"/>
</dbReference>
<accession>A0ABT4DS88</accession>
<keyword evidence="2" id="KW-1185">Reference proteome</keyword>
<evidence type="ECO:0000313" key="1">
    <source>
        <dbReference type="EMBL" id="MCY9518968.1"/>
    </source>
</evidence>
<dbReference type="EMBL" id="JAMDLW010000004">
    <property type="protein sequence ID" value="MCY9518968.1"/>
    <property type="molecule type" value="Genomic_DNA"/>
</dbReference>
<proteinExistence type="predicted"/>
<reference evidence="1 2" key="1">
    <citation type="submission" date="2022-05" db="EMBL/GenBank/DDBJ databases">
        <title>Genome Sequencing of Bee-Associated Microbes.</title>
        <authorList>
            <person name="Dunlap C."/>
        </authorList>
    </citation>
    <scope>NUCLEOTIDE SEQUENCE [LARGE SCALE GENOMIC DNA]</scope>
    <source>
        <strain evidence="1 2">NRRL NRS-1438</strain>
    </source>
</reference>
<name>A0ABT4DS88_9BACL</name>